<feature type="binding site" evidence="9">
    <location>
        <position position="138"/>
    </location>
    <ligand>
        <name>a ribonucleoside 5'-phosphate</name>
        <dbReference type="ChEBI" id="CHEBI:58043"/>
    </ligand>
</feature>
<comment type="cofactor">
    <cofactor evidence="9">
        <name>Mg(2+)</name>
        <dbReference type="ChEBI" id="CHEBI:18420"/>
    </cofactor>
    <text evidence="9">Binds 1 Mg(2+) ion per monomer.</text>
</comment>
<comment type="catalytic activity">
    <reaction evidence="9">
        <text>dCMP + ATP = dCDP + ADP</text>
        <dbReference type="Rhea" id="RHEA:25094"/>
        <dbReference type="ChEBI" id="CHEBI:30616"/>
        <dbReference type="ChEBI" id="CHEBI:57566"/>
        <dbReference type="ChEBI" id="CHEBI:58593"/>
        <dbReference type="ChEBI" id="CHEBI:456216"/>
        <dbReference type="EC" id="2.7.4.14"/>
    </reaction>
</comment>
<feature type="binding site" evidence="9">
    <location>
        <begin position="63"/>
        <end position="65"/>
    </location>
    <ligand>
        <name>a ribonucleoside 5'-phosphate</name>
        <dbReference type="ChEBI" id="CHEBI:58043"/>
    </ligand>
</feature>
<keyword evidence="3 9" id="KW-0547">Nucleotide-binding</keyword>
<dbReference type="GO" id="GO:0033862">
    <property type="term" value="F:UMP kinase activity"/>
    <property type="evidence" value="ECO:0007669"/>
    <property type="project" value="RHEA"/>
</dbReference>
<feature type="binding site" evidence="9">
    <location>
        <position position="98"/>
    </location>
    <ligand>
        <name>CMP</name>
        <dbReference type="ChEBI" id="CHEBI:60377"/>
    </ligand>
</feature>
<sequence>MQAIKPRVVFVLGGPGSGKGTQCARLVNNLGFKHLSAGDLLREERKSGSKDGDLIESIITQGKIVPSEITVGLLKKGMENQGWNSKFLIDGFPRNQENFDVWQKIMGELVDFRFVLYFECSFDTMTQRVNQRSLNSGRSDDDPEILKKRFVTYIESTKPIIDFYQTQGKLVTADAEKDVEQVYQQILPEMEKI</sequence>
<name>A0A0V0QYV2_PSEPJ</name>
<dbReference type="GO" id="GO:0036430">
    <property type="term" value="F:CMP kinase activity"/>
    <property type="evidence" value="ECO:0007669"/>
    <property type="project" value="RHEA"/>
</dbReference>
<dbReference type="PRINTS" id="PR00094">
    <property type="entry name" value="ADENYLTKNASE"/>
</dbReference>
<keyword evidence="1 9" id="KW-0963">Cytoplasm</keyword>
<gene>
    <name evidence="10" type="ORF">PPERSA_03239</name>
</gene>
<feature type="binding site" evidence="9">
    <location>
        <position position="177"/>
    </location>
    <ligand>
        <name>ATP</name>
        <dbReference type="ChEBI" id="CHEBI:30616"/>
    </ligand>
</feature>
<dbReference type="GO" id="GO:0036431">
    <property type="term" value="F:dCMP kinase activity"/>
    <property type="evidence" value="ECO:0007669"/>
    <property type="project" value="RHEA"/>
</dbReference>
<evidence type="ECO:0000256" key="3">
    <source>
        <dbReference type="ARBA" id="ARBA00022741"/>
    </source>
</evidence>
<dbReference type="EMBL" id="LDAU01000083">
    <property type="protein sequence ID" value="KRX07406.1"/>
    <property type="molecule type" value="Genomic_DNA"/>
</dbReference>
<dbReference type="HAMAP" id="MF_03172">
    <property type="entry name" value="Adenylate_kinase_UMP_CMP_kin"/>
    <property type="match status" value="1"/>
</dbReference>
<comment type="function">
    <text evidence="9">Catalyzes the phosphorylation of pyrimidine nucleoside monophosphates at the expense of ATP. Plays an important role in de novo pyrimidine nucleotide biosynthesis. Has preference for UMP and CMP as phosphate acceptors.</text>
</comment>
<accession>A0A0V0QYV2</accession>
<evidence type="ECO:0000256" key="6">
    <source>
        <dbReference type="ARBA" id="ARBA00022975"/>
    </source>
</evidence>
<comment type="similarity">
    <text evidence="9">Belongs to the adenylate kinase family. UMP-CMP kinase subfamily.</text>
</comment>
<keyword evidence="10" id="KW-0378">Hydrolase</keyword>
<dbReference type="InterPro" id="IPR033690">
    <property type="entry name" value="Adenylat_kinase_CS"/>
</dbReference>
<keyword evidence="4 9" id="KW-0418">Kinase</keyword>
<evidence type="ECO:0000313" key="11">
    <source>
        <dbReference type="Proteomes" id="UP000054937"/>
    </source>
</evidence>
<comment type="subcellular location">
    <subcellularLocation>
        <location evidence="9">Cytoplasm</location>
    </subcellularLocation>
    <subcellularLocation>
        <location evidence="9">Nucleus</location>
    </subcellularLocation>
</comment>
<feature type="binding site" evidence="9">
    <location>
        <position position="149"/>
    </location>
    <ligand>
        <name>a ribonucleoside 5'-phosphate</name>
        <dbReference type="ChEBI" id="CHEBI:58043"/>
    </ligand>
</feature>
<dbReference type="CDD" id="cd01428">
    <property type="entry name" value="ADK"/>
    <property type="match status" value="1"/>
</dbReference>
<dbReference type="NCBIfam" id="TIGR01359">
    <property type="entry name" value="UMP_CMP_kin_fam"/>
    <property type="match status" value="1"/>
</dbReference>
<keyword evidence="11" id="KW-1185">Reference proteome</keyword>
<organism evidence="10 11">
    <name type="scientific">Pseudocohnilembus persalinus</name>
    <name type="common">Ciliate</name>
    <dbReference type="NCBI Taxonomy" id="266149"/>
    <lineage>
        <taxon>Eukaryota</taxon>
        <taxon>Sar</taxon>
        <taxon>Alveolata</taxon>
        <taxon>Ciliophora</taxon>
        <taxon>Intramacronucleata</taxon>
        <taxon>Oligohymenophorea</taxon>
        <taxon>Scuticociliatia</taxon>
        <taxon>Philasterida</taxon>
        <taxon>Pseudocohnilembidae</taxon>
        <taxon>Pseudocohnilembus</taxon>
    </lineage>
</organism>
<dbReference type="Proteomes" id="UP000054937">
    <property type="component" value="Unassembled WGS sequence"/>
</dbReference>
<feature type="binding site" evidence="9">
    <location>
        <begin position="91"/>
        <end position="94"/>
    </location>
    <ligand>
        <name>a ribonucleoside 5'-phosphate</name>
        <dbReference type="ChEBI" id="CHEBI:58043"/>
    </ligand>
</feature>
<dbReference type="AlphaFoldDB" id="A0A0V0QYV2"/>
<dbReference type="GO" id="GO:0006221">
    <property type="term" value="P:pyrimidine nucleotide biosynthetic process"/>
    <property type="evidence" value="ECO:0007669"/>
    <property type="project" value="UniProtKB-UniRule"/>
</dbReference>
<evidence type="ECO:0000256" key="1">
    <source>
        <dbReference type="ARBA" id="ARBA00022490"/>
    </source>
</evidence>
<dbReference type="FunCoup" id="A0A0V0QYV2">
    <property type="interactions" value="277"/>
</dbReference>
<dbReference type="Pfam" id="PF00406">
    <property type="entry name" value="ADK"/>
    <property type="match status" value="1"/>
</dbReference>
<comment type="subunit">
    <text evidence="9">Monomer.</text>
</comment>
<dbReference type="PROSITE" id="PS00113">
    <property type="entry name" value="ADENYLATE_KINASE"/>
    <property type="match status" value="1"/>
</dbReference>
<dbReference type="HAMAP" id="MF_00235">
    <property type="entry name" value="Adenylate_kinase_Adk"/>
    <property type="match status" value="1"/>
</dbReference>
<dbReference type="InterPro" id="IPR027417">
    <property type="entry name" value="P-loop_NTPase"/>
</dbReference>
<comment type="caution">
    <text evidence="10">The sequence shown here is derived from an EMBL/GenBank/DDBJ whole genome shotgun (WGS) entry which is preliminary data.</text>
</comment>
<evidence type="ECO:0000256" key="8">
    <source>
        <dbReference type="ARBA" id="ARBA00048116"/>
    </source>
</evidence>
<dbReference type="EC" id="2.7.4.14" evidence="9"/>
<reference evidence="10 11" key="1">
    <citation type="journal article" date="2015" name="Sci. Rep.">
        <title>Genome of the facultative scuticociliatosis pathogen Pseudocohnilembus persalinus provides insight into its virulence through horizontal gene transfer.</title>
        <authorList>
            <person name="Xiong J."/>
            <person name="Wang G."/>
            <person name="Cheng J."/>
            <person name="Tian M."/>
            <person name="Pan X."/>
            <person name="Warren A."/>
            <person name="Jiang C."/>
            <person name="Yuan D."/>
            <person name="Miao W."/>
        </authorList>
    </citation>
    <scope>NUCLEOTIDE SEQUENCE [LARGE SCALE GENOMIC DNA]</scope>
    <source>
        <strain evidence="10">36N120E</strain>
    </source>
</reference>
<evidence type="ECO:0000256" key="4">
    <source>
        <dbReference type="ARBA" id="ARBA00022777"/>
    </source>
</evidence>
<keyword evidence="5 9" id="KW-0067">ATP-binding</keyword>
<dbReference type="GO" id="GO:0005737">
    <property type="term" value="C:cytoplasm"/>
    <property type="evidence" value="ECO:0007669"/>
    <property type="project" value="UniProtKB-SubCell"/>
</dbReference>
<dbReference type="GO" id="GO:0006207">
    <property type="term" value="P:'de novo' pyrimidine nucleobase biosynthetic process"/>
    <property type="evidence" value="ECO:0007669"/>
    <property type="project" value="InterPro"/>
</dbReference>
<feature type="region of interest" description="LID" evidence="9">
    <location>
        <begin position="131"/>
        <end position="141"/>
    </location>
</feature>
<dbReference type="SUPFAM" id="SSF52540">
    <property type="entry name" value="P-loop containing nucleoside triphosphate hydrolases"/>
    <property type="match status" value="1"/>
</dbReference>
<keyword evidence="6 9" id="KW-0665">Pyrimidine biosynthesis</keyword>
<dbReference type="FunFam" id="3.40.50.300:FF:000315">
    <property type="entry name" value="Adenylate kinase 1"/>
    <property type="match status" value="1"/>
</dbReference>
<comment type="catalytic activity">
    <reaction evidence="9">
        <text>CMP + ATP = CDP + ADP</text>
        <dbReference type="Rhea" id="RHEA:11600"/>
        <dbReference type="ChEBI" id="CHEBI:30616"/>
        <dbReference type="ChEBI" id="CHEBI:58069"/>
        <dbReference type="ChEBI" id="CHEBI:60377"/>
        <dbReference type="ChEBI" id="CHEBI:456216"/>
        <dbReference type="EC" id="2.7.4.14"/>
    </reaction>
</comment>
<dbReference type="GO" id="GO:0005634">
    <property type="term" value="C:nucleus"/>
    <property type="evidence" value="ECO:0007669"/>
    <property type="project" value="UniProtKB-SubCell"/>
</dbReference>
<evidence type="ECO:0000256" key="2">
    <source>
        <dbReference type="ARBA" id="ARBA00022679"/>
    </source>
</evidence>
<feature type="binding site" evidence="9">
    <location>
        <position position="132"/>
    </location>
    <ligand>
        <name>ATP</name>
        <dbReference type="ChEBI" id="CHEBI:30616"/>
    </ligand>
</feature>
<keyword evidence="7 9" id="KW-0539">Nucleus</keyword>
<feature type="binding site" evidence="9">
    <location>
        <begin position="16"/>
        <end position="21"/>
    </location>
    <ligand>
        <name>ATP</name>
        <dbReference type="ChEBI" id="CHEBI:30616"/>
    </ligand>
</feature>
<dbReference type="InParanoid" id="A0A0V0QYV2"/>
<dbReference type="OrthoDB" id="442176at2759"/>
<comment type="domain">
    <text evidence="9">Consists of three domains, a large central CORE domain and two small peripheral domains, NMPbind and LID, which undergo movements during catalysis. The LID domain closes over the site of phosphoryl transfer upon ATP binding. Assembling and dissambling the active center during each catalytic cycle provides an effective means to prevent ATP hydrolysis.</text>
</comment>
<comment type="catalytic activity">
    <reaction evidence="8 9">
        <text>UMP + ATP = UDP + ADP</text>
        <dbReference type="Rhea" id="RHEA:24400"/>
        <dbReference type="ChEBI" id="CHEBI:30616"/>
        <dbReference type="ChEBI" id="CHEBI:57865"/>
        <dbReference type="ChEBI" id="CHEBI:58223"/>
        <dbReference type="ChEBI" id="CHEBI:456216"/>
        <dbReference type="EC" id="2.7.4.14"/>
    </reaction>
</comment>
<dbReference type="GO" id="GO:0016787">
    <property type="term" value="F:hydrolase activity"/>
    <property type="evidence" value="ECO:0007669"/>
    <property type="project" value="UniProtKB-KW"/>
</dbReference>
<comment type="caution">
    <text evidence="9">Lacks conserved residue(s) required for the propagation of feature annotation.</text>
</comment>
<dbReference type="Gene3D" id="3.40.50.300">
    <property type="entry name" value="P-loop containing nucleotide triphosphate hydrolases"/>
    <property type="match status" value="1"/>
</dbReference>
<evidence type="ECO:0000313" key="10">
    <source>
        <dbReference type="EMBL" id="KRX07406.1"/>
    </source>
</evidence>
<proteinExistence type="inferred from homology"/>
<feature type="binding site" evidence="9">
    <location>
        <position position="42"/>
    </location>
    <ligand>
        <name>a ribonucleoside 5'-phosphate</name>
        <dbReference type="ChEBI" id="CHEBI:58043"/>
    </ligand>
</feature>
<dbReference type="PANTHER" id="PTHR23359">
    <property type="entry name" value="NUCLEOTIDE KINASE"/>
    <property type="match status" value="1"/>
</dbReference>
<evidence type="ECO:0000256" key="5">
    <source>
        <dbReference type="ARBA" id="ARBA00022840"/>
    </source>
</evidence>
<evidence type="ECO:0000256" key="7">
    <source>
        <dbReference type="ARBA" id="ARBA00023242"/>
    </source>
</evidence>
<dbReference type="OMA" id="EQTMPVI"/>
<dbReference type="InterPro" id="IPR006266">
    <property type="entry name" value="UMP_CMP_kinase"/>
</dbReference>
<evidence type="ECO:0000256" key="9">
    <source>
        <dbReference type="HAMAP-Rule" id="MF_03172"/>
    </source>
</evidence>
<protein>
    <recommendedName>
        <fullName evidence="9">UMP-CMP kinase</fullName>
        <ecNumber evidence="9">2.7.4.14</ecNumber>
    </recommendedName>
    <alternativeName>
        <fullName evidence="9">Deoxycytidylate kinase</fullName>
        <shortName evidence="9">CK</shortName>
        <shortName evidence="9">dCMP kinase</shortName>
    </alternativeName>
    <alternativeName>
        <fullName evidence="9">Uridine monophosphate/cytidine monophosphate kinase</fullName>
        <shortName evidence="9">UMP/CMP kinase</shortName>
        <shortName evidence="9">UMP/CMPK</shortName>
    </alternativeName>
</protein>
<keyword evidence="2 9" id="KW-0808">Transferase</keyword>
<dbReference type="GO" id="GO:0005524">
    <property type="term" value="F:ATP binding"/>
    <property type="evidence" value="ECO:0007669"/>
    <property type="project" value="UniProtKB-KW"/>
</dbReference>
<dbReference type="InterPro" id="IPR000850">
    <property type="entry name" value="Adenylat/UMP-CMP_kin"/>
</dbReference>